<dbReference type="EMBL" id="JAGGKS010000009">
    <property type="protein sequence ID" value="MBP1926918.1"/>
    <property type="molecule type" value="Genomic_DNA"/>
</dbReference>
<dbReference type="PROSITE" id="PS51272">
    <property type="entry name" value="SLH"/>
    <property type="match status" value="3"/>
</dbReference>
<dbReference type="Pfam" id="PF00395">
    <property type="entry name" value="SLH"/>
    <property type="match status" value="3"/>
</dbReference>
<name>A0ABS4GGV2_9FIRM</name>
<protein>
    <recommendedName>
        <fullName evidence="2">SLH domain-containing protein</fullName>
    </recommendedName>
</protein>
<reference evidence="3 4" key="1">
    <citation type="submission" date="2021-03" db="EMBL/GenBank/DDBJ databases">
        <title>Genomic Encyclopedia of Type Strains, Phase IV (KMG-IV): sequencing the most valuable type-strain genomes for metagenomic binning, comparative biology and taxonomic classification.</title>
        <authorList>
            <person name="Goeker M."/>
        </authorList>
    </citation>
    <scope>NUCLEOTIDE SEQUENCE [LARGE SCALE GENOMIC DNA]</scope>
    <source>
        <strain evidence="3 4">DSM 24004</strain>
    </source>
</reference>
<proteinExistence type="predicted"/>
<gene>
    <name evidence="3" type="ORF">J2Z76_002790</name>
</gene>
<comment type="caution">
    <text evidence="3">The sequence shown here is derived from an EMBL/GenBank/DDBJ whole genome shotgun (WGS) entry which is preliminary data.</text>
</comment>
<feature type="chain" id="PRO_5045756847" description="SLH domain-containing protein" evidence="1">
    <location>
        <begin position="35"/>
        <end position="524"/>
    </location>
</feature>
<keyword evidence="4" id="KW-1185">Reference proteome</keyword>
<keyword evidence="1" id="KW-0732">Signal</keyword>
<feature type="domain" description="SLH" evidence="2">
    <location>
        <begin position="343"/>
        <end position="401"/>
    </location>
</feature>
<evidence type="ECO:0000313" key="4">
    <source>
        <dbReference type="Proteomes" id="UP001519342"/>
    </source>
</evidence>
<dbReference type="Proteomes" id="UP001519342">
    <property type="component" value="Unassembled WGS sequence"/>
</dbReference>
<accession>A0ABS4GGV2</accession>
<dbReference type="InterPro" id="IPR001119">
    <property type="entry name" value="SLH_dom"/>
</dbReference>
<feature type="domain" description="SLH" evidence="2">
    <location>
        <begin position="470"/>
        <end position="524"/>
    </location>
</feature>
<evidence type="ECO:0000259" key="2">
    <source>
        <dbReference type="PROSITE" id="PS51272"/>
    </source>
</evidence>
<feature type="domain" description="SLH" evidence="2">
    <location>
        <begin position="402"/>
        <end position="465"/>
    </location>
</feature>
<evidence type="ECO:0000313" key="3">
    <source>
        <dbReference type="EMBL" id="MBP1926918.1"/>
    </source>
</evidence>
<evidence type="ECO:0000256" key="1">
    <source>
        <dbReference type="SAM" id="SignalP"/>
    </source>
</evidence>
<feature type="signal peptide" evidence="1">
    <location>
        <begin position="1"/>
        <end position="34"/>
    </location>
</feature>
<dbReference type="RefSeq" id="WP_209512639.1">
    <property type="nucleotide sequence ID" value="NZ_JAGGKS010000009.1"/>
</dbReference>
<sequence>MMIKTLNKLGSKTFSIFICIIISLSLMTPCLVFAADVSVIATPDSAYPGDEVTVSGTADPEIWITIKVLESSGSIVYLNSILSNSDGGYSDTFKVPDVSPGVLQVVAGYGSNTTTAPITVTGSSGGTSTSHPTPAYQAVVSRADTPETTLPVSVNLNTGSSAVDMETLANNVFDDDGITVITMPSIPNVTDYTLKFPTVAESTSHGQSALTFSTDVGSITIPDNMFSNIPGVEGKKLSITIGQGNKSTLSDEEREAIDDRPLVQLTFNLNGEQARWNNPEAPVSVSIPYTPTAMELLAPEHIVIWYIDGQGNAVSIPNGRYDPATGTVTFTTTHFSYYAVAYVKKTFSDLSGVEWARKSIEIMASKGIINGTSTTTYSPVENITRADYLVLLIKTLGLTSDFDSNFDDIKPSDYYYEAMGIAKKIGIAEGIGNNLFNPKGNISRQDMIVMTARALENYQDLVTTSDTTVLDEFSDKRDIFAYAIESLATMVKEGLISGSGDKLNPLAYSTRAEAAVFLYRIYNE</sequence>
<organism evidence="3 4">
    <name type="scientific">Sedimentibacter acidaminivorans</name>
    <dbReference type="NCBI Taxonomy" id="913099"/>
    <lineage>
        <taxon>Bacteria</taxon>
        <taxon>Bacillati</taxon>
        <taxon>Bacillota</taxon>
        <taxon>Tissierellia</taxon>
        <taxon>Sedimentibacter</taxon>
    </lineage>
</organism>